<accession>A0A512NCM1</accession>
<evidence type="ECO:0008006" key="3">
    <source>
        <dbReference type="Google" id="ProtNLM"/>
    </source>
</evidence>
<dbReference type="AlphaFoldDB" id="A0A512NCM1"/>
<reference evidence="1 2" key="1">
    <citation type="submission" date="2019-07" db="EMBL/GenBank/DDBJ databases">
        <title>Whole genome shotgun sequence of Reyranella soli NBRC 108950.</title>
        <authorList>
            <person name="Hosoyama A."/>
            <person name="Uohara A."/>
            <person name="Ohji S."/>
            <person name="Ichikawa N."/>
        </authorList>
    </citation>
    <scope>NUCLEOTIDE SEQUENCE [LARGE SCALE GENOMIC DNA]</scope>
    <source>
        <strain evidence="1 2">NBRC 108950</strain>
    </source>
</reference>
<proteinExistence type="predicted"/>
<keyword evidence="2" id="KW-1185">Reference proteome</keyword>
<evidence type="ECO:0000313" key="1">
    <source>
        <dbReference type="EMBL" id="GEP56697.1"/>
    </source>
</evidence>
<organism evidence="1 2">
    <name type="scientific">Reyranella soli</name>
    <dbReference type="NCBI Taxonomy" id="1230389"/>
    <lineage>
        <taxon>Bacteria</taxon>
        <taxon>Pseudomonadati</taxon>
        <taxon>Pseudomonadota</taxon>
        <taxon>Alphaproteobacteria</taxon>
        <taxon>Hyphomicrobiales</taxon>
        <taxon>Reyranellaceae</taxon>
        <taxon>Reyranella</taxon>
    </lineage>
</organism>
<sequence>MPIVWGVNHAARLVSAKATGELGRTDFEDYLDGLEAAATLSYRKVLDMTQSRLALSSDDMAALGARIRAHESMRPMGSVAVIAGSDELYDRFRLFESVVDADRPLKIFRDAELAYAWLTVDLPEGRELAETRRLAARPAAFGAS</sequence>
<dbReference type="Proteomes" id="UP000321058">
    <property type="component" value="Unassembled WGS sequence"/>
</dbReference>
<evidence type="ECO:0000313" key="2">
    <source>
        <dbReference type="Proteomes" id="UP000321058"/>
    </source>
</evidence>
<protein>
    <recommendedName>
        <fullName evidence="3">STAS/SEC14 domain-containing protein</fullName>
    </recommendedName>
</protein>
<gene>
    <name evidence="1" type="ORF">RSO01_38630</name>
</gene>
<dbReference type="EMBL" id="BKAJ01000069">
    <property type="protein sequence ID" value="GEP56697.1"/>
    <property type="molecule type" value="Genomic_DNA"/>
</dbReference>
<dbReference type="RefSeq" id="WP_170303194.1">
    <property type="nucleotide sequence ID" value="NZ_BKAJ01000069.1"/>
</dbReference>
<name>A0A512NCM1_9HYPH</name>
<comment type="caution">
    <text evidence="1">The sequence shown here is derived from an EMBL/GenBank/DDBJ whole genome shotgun (WGS) entry which is preliminary data.</text>
</comment>